<dbReference type="CDD" id="cd21372">
    <property type="entry name" value="cwf21_CWC21-like"/>
    <property type="match status" value="1"/>
</dbReference>
<dbReference type="EMBL" id="KI926078">
    <property type="protein sequence ID" value="ETW40238.1"/>
    <property type="molecule type" value="Genomic_DNA"/>
</dbReference>
<dbReference type="PANTHER" id="PTHR36562">
    <property type="entry name" value="SERINE/ARGININE REPETITIVE MATRIX 2"/>
    <property type="match status" value="1"/>
</dbReference>
<evidence type="ECO:0000256" key="5">
    <source>
        <dbReference type="ARBA" id="ARBA00023187"/>
    </source>
</evidence>
<feature type="domain" description="CWF21" evidence="8">
    <location>
        <begin position="60"/>
        <end position="103"/>
    </location>
</feature>
<protein>
    <recommendedName>
        <fullName evidence="8">CWF21 domain-containing protein</fullName>
    </recommendedName>
</protein>
<feature type="compositionally biased region" description="Basic residues" evidence="7">
    <location>
        <begin position="208"/>
        <end position="229"/>
    </location>
</feature>
<dbReference type="GO" id="GO:0006397">
    <property type="term" value="P:mRNA processing"/>
    <property type="evidence" value="ECO:0007669"/>
    <property type="project" value="UniProtKB-KW"/>
</dbReference>
<evidence type="ECO:0000256" key="6">
    <source>
        <dbReference type="ARBA" id="ARBA00023242"/>
    </source>
</evidence>
<keyword evidence="6" id="KW-0539">Nucleus</keyword>
<reference evidence="9 10" key="2">
    <citation type="submission" date="2013-02" db="EMBL/GenBank/DDBJ databases">
        <title>The Genome Sequence of Plasmodium falciparum NF135/5.C10.</title>
        <authorList>
            <consortium name="The Broad Institute Genome Sequencing Platform"/>
            <consortium name="The Broad Institute Genome Sequencing Center for Infectious Disease"/>
            <person name="Neafsey D."/>
            <person name="Cheeseman I."/>
            <person name="Volkman S."/>
            <person name="Adams J."/>
            <person name="Walker B."/>
            <person name="Young S.K."/>
            <person name="Zeng Q."/>
            <person name="Gargeya S."/>
            <person name="Fitzgerald M."/>
            <person name="Haas B."/>
            <person name="Abouelleil A."/>
            <person name="Alvarado L."/>
            <person name="Arachchi H.M."/>
            <person name="Berlin A.M."/>
            <person name="Chapman S.B."/>
            <person name="Dewar J."/>
            <person name="Goldberg J."/>
            <person name="Griggs A."/>
            <person name="Gujja S."/>
            <person name="Hansen M."/>
            <person name="Howarth C."/>
            <person name="Imamovic A."/>
            <person name="Larimer J."/>
            <person name="McCowan C."/>
            <person name="Murphy C."/>
            <person name="Neiman D."/>
            <person name="Pearson M."/>
            <person name="Priest M."/>
            <person name="Roberts A."/>
            <person name="Saif S."/>
            <person name="Shea T."/>
            <person name="Sisk P."/>
            <person name="Sykes S."/>
            <person name="Wortman J."/>
            <person name="Nusbaum C."/>
            <person name="Birren B."/>
        </authorList>
    </citation>
    <scope>NUCLEOTIDE SEQUENCE [LARGE SCALE GENOMIC DNA]</scope>
    <source>
        <strain evidence="9 10">NF135/5.C10</strain>
    </source>
</reference>
<sequence>MYNGIGLKTPRGSGTNGYIQTNMAHIRNARNTIREYEQFRNEVSMNNIVHKKYTCDFSIIEHAEKRRIELEVLLYEEKMRQEGSKNIEELIKNYRQKLYDEYYEKKKIQEKYNVHNNREADPNENTHMLNDRKRKQVENFERALKIKKKKENVNVNNITSSNIKSEKYEKREKKEIISQKDQNKKKKIMREKDEKKKKKKIKEEKDEKKRKRRRRKKKKKKKKKKKHVL</sequence>
<evidence type="ECO:0000256" key="2">
    <source>
        <dbReference type="ARBA" id="ARBA00005954"/>
    </source>
</evidence>
<dbReference type="OrthoDB" id="10267305at2759"/>
<dbReference type="AlphaFoldDB" id="W4I964"/>
<dbReference type="InterPro" id="IPR051372">
    <property type="entry name" value="CWC21"/>
</dbReference>
<dbReference type="PANTHER" id="PTHR36562:SF5">
    <property type="entry name" value="SERINE_ARGININE REPETITIVE MATRIX 2"/>
    <property type="match status" value="1"/>
</dbReference>
<name>W4I964_PLAFA</name>
<feature type="compositionally biased region" description="Basic residues" evidence="7">
    <location>
        <begin position="183"/>
        <end position="200"/>
    </location>
</feature>
<evidence type="ECO:0000256" key="7">
    <source>
        <dbReference type="SAM" id="MobiDB-lite"/>
    </source>
</evidence>
<proteinExistence type="inferred from homology"/>
<comment type="subcellular location">
    <subcellularLocation>
        <location evidence="1">Nucleus</location>
    </subcellularLocation>
</comment>
<evidence type="ECO:0000256" key="3">
    <source>
        <dbReference type="ARBA" id="ARBA00022664"/>
    </source>
</evidence>
<evidence type="ECO:0000256" key="4">
    <source>
        <dbReference type="ARBA" id="ARBA00022728"/>
    </source>
</evidence>
<dbReference type="GO" id="GO:0005681">
    <property type="term" value="C:spliceosomal complex"/>
    <property type="evidence" value="ECO:0007669"/>
    <property type="project" value="UniProtKB-KW"/>
</dbReference>
<feature type="compositionally biased region" description="Basic and acidic residues" evidence="7">
    <location>
        <begin position="168"/>
        <end position="182"/>
    </location>
</feature>
<dbReference type="InterPro" id="IPR013170">
    <property type="entry name" value="mRNA_splic_Cwf21_dom"/>
</dbReference>
<comment type="similarity">
    <text evidence="2">Belongs to the CWC21 family.</text>
</comment>
<evidence type="ECO:0000256" key="1">
    <source>
        <dbReference type="ARBA" id="ARBA00004123"/>
    </source>
</evidence>
<evidence type="ECO:0000313" key="9">
    <source>
        <dbReference type="EMBL" id="ETW40238.1"/>
    </source>
</evidence>
<feature type="region of interest" description="Disordered" evidence="7">
    <location>
        <begin position="168"/>
        <end position="229"/>
    </location>
</feature>
<accession>W4I964</accession>
<feature type="region of interest" description="Disordered" evidence="7">
    <location>
        <begin position="113"/>
        <end position="134"/>
    </location>
</feature>
<keyword evidence="5" id="KW-0508">mRNA splicing</keyword>
<keyword evidence="3" id="KW-0507">mRNA processing</keyword>
<keyword evidence="4" id="KW-0747">Spliceosome</keyword>
<dbReference type="SMART" id="SM01115">
    <property type="entry name" value="cwf21"/>
    <property type="match status" value="1"/>
</dbReference>
<evidence type="ECO:0000313" key="10">
    <source>
        <dbReference type="Proteomes" id="UP000019114"/>
    </source>
</evidence>
<dbReference type="Proteomes" id="UP000019114">
    <property type="component" value="Unassembled WGS sequence"/>
</dbReference>
<evidence type="ECO:0000259" key="8">
    <source>
        <dbReference type="SMART" id="SM01115"/>
    </source>
</evidence>
<dbReference type="Pfam" id="PF08312">
    <property type="entry name" value="cwf21"/>
    <property type="match status" value="1"/>
</dbReference>
<reference evidence="9 10" key="1">
    <citation type="submission" date="2013-02" db="EMBL/GenBank/DDBJ databases">
        <title>The Genome Annotation of Plasmodium falciparum NF135/5.C10.</title>
        <authorList>
            <consortium name="The Broad Institute Genome Sequencing Platform"/>
            <consortium name="The Broad Institute Genome Sequencing Center for Infectious Disease"/>
            <person name="Neafsey D."/>
            <person name="Hoffman S."/>
            <person name="Volkman S."/>
            <person name="Rosenthal P."/>
            <person name="Walker B."/>
            <person name="Young S.K."/>
            <person name="Zeng Q."/>
            <person name="Gargeya S."/>
            <person name="Fitzgerald M."/>
            <person name="Haas B."/>
            <person name="Abouelleil A."/>
            <person name="Allen A.W."/>
            <person name="Alvarado L."/>
            <person name="Arachchi H.M."/>
            <person name="Berlin A.M."/>
            <person name="Chapman S.B."/>
            <person name="Gainer-Dewar J."/>
            <person name="Goldberg J."/>
            <person name="Griggs A."/>
            <person name="Gujja S."/>
            <person name="Hansen M."/>
            <person name="Howarth C."/>
            <person name="Imamovic A."/>
            <person name="Ireland A."/>
            <person name="Larimer J."/>
            <person name="McCowan C."/>
            <person name="Murphy C."/>
            <person name="Pearson M."/>
            <person name="Poon T.W."/>
            <person name="Priest M."/>
            <person name="Roberts A."/>
            <person name="Saif S."/>
            <person name="Shea T."/>
            <person name="Sisk P."/>
            <person name="Sykes S."/>
            <person name="Wortman J."/>
            <person name="Nusbaum C."/>
            <person name="Birren B."/>
        </authorList>
    </citation>
    <scope>NUCLEOTIDE SEQUENCE [LARGE SCALE GENOMIC DNA]</scope>
    <source>
        <strain evidence="9 10">NF135/5.C10</strain>
    </source>
</reference>
<organism evidence="9 10">
    <name type="scientific">Plasmodium falciparum NF135/5.C10</name>
    <dbReference type="NCBI Taxonomy" id="1036726"/>
    <lineage>
        <taxon>Eukaryota</taxon>
        <taxon>Sar</taxon>
        <taxon>Alveolata</taxon>
        <taxon>Apicomplexa</taxon>
        <taxon>Aconoidasida</taxon>
        <taxon>Haemosporida</taxon>
        <taxon>Plasmodiidae</taxon>
        <taxon>Plasmodium</taxon>
        <taxon>Plasmodium (Laverania)</taxon>
    </lineage>
</organism>
<gene>
    <name evidence="9" type="ORF">PFNF135_05387</name>
</gene>
<dbReference type="GO" id="GO:0008380">
    <property type="term" value="P:RNA splicing"/>
    <property type="evidence" value="ECO:0007669"/>
    <property type="project" value="UniProtKB-KW"/>
</dbReference>